<gene>
    <name evidence="1" type="ORF">C7451_106167</name>
</gene>
<dbReference type="AlphaFoldDB" id="A0A2V3V2N1"/>
<sequence>MNDKPEAVAWMYSKPGCAEEWFTDPWPELIERGWTETTLYAHRPAQDASALVEAVRQSQKVFAKYAEMHRRKLSKTRTSEHRQILAKIERNRAMSDICLAALSAWEQANG</sequence>
<proteinExistence type="predicted"/>
<name>A0A2V3V2N1_9SPHN</name>
<protein>
    <submittedName>
        <fullName evidence="1">Uncharacterized protein</fullName>
    </submittedName>
</protein>
<keyword evidence="2" id="KW-1185">Reference proteome</keyword>
<organism evidence="1 2">
    <name type="scientific">Blastomonas natatoria</name>
    <dbReference type="NCBI Taxonomy" id="34015"/>
    <lineage>
        <taxon>Bacteria</taxon>
        <taxon>Pseudomonadati</taxon>
        <taxon>Pseudomonadota</taxon>
        <taxon>Alphaproteobacteria</taxon>
        <taxon>Sphingomonadales</taxon>
        <taxon>Sphingomonadaceae</taxon>
        <taxon>Blastomonas</taxon>
    </lineage>
</organism>
<dbReference type="OrthoDB" id="3214648at2"/>
<reference evidence="1 2" key="1">
    <citation type="submission" date="2018-05" db="EMBL/GenBank/DDBJ databases">
        <title>Genomic Encyclopedia of Type Strains, Phase IV (KMG-IV): sequencing the most valuable type-strain genomes for metagenomic binning, comparative biology and taxonomic classification.</title>
        <authorList>
            <person name="Goeker M."/>
        </authorList>
    </citation>
    <scope>NUCLEOTIDE SEQUENCE [LARGE SCALE GENOMIC DNA]</scope>
    <source>
        <strain evidence="1 2">DSM 3183</strain>
    </source>
</reference>
<accession>A0A2V3V2N1</accession>
<comment type="caution">
    <text evidence="1">The sequence shown here is derived from an EMBL/GenBank/DDBJ whole genome shotgun (WGS) entry which is preliminary data.</text>
</comment>
<dbReference type="Proteomes" id="UP000248014">
    <property type="component" value="Unassembled WGS sequence"/>
</dbReference>
<evidence type="ECO:0000313" key="2">
    <source>
        <dbReference type="Proteomes" id="UP000248014"/>
    </source>
</evidence>
<evidence type="ECO:0000313" key="1">
    <source>
        <dbReference type="EMBL" id="PXW76003.1"/>
    </source>
</evidence>
<dbReference type="EMBL" id="QJJM01000006">
    <property type="protein sequence ID" value="PXW76003.1"/>
    <property type="molecule type" value="Genomic_DNA"/>
</dbReference>
<dbReference type="RefSeq" id="WP_110298680.1">
    <property type="nucleotide sequence ID" value="NZ_QJJM01000006.1"/>
</dbReference>